<dbReference type="PANTHER" id="PTHR43547">
    <property type="entry name" value="TWO-COMPONENT HISTIDINE KINASE"/>
    <property type="match status" value="1"/>
</dbReference>
<dbReference type="PROSITE" id="PS50109">
    <property type="entry name" value="HIS_KIN"/>
    <property type="match status" value="1"/>
</dbReference>
<evidence type="ECO:0000256" key="5">
    <source>
        <dbReference type="ARBA" id="ARBA00022741"/>
    </source>
</evidence>
<dbReference type="InterPro" id="IPR005467">
    <property type="entry name" value="His_kinase_dom"/>
</dbReference>
<dbReference type="InterPro" id="IPR036890">
    <property type="entry name" value="HATPase_C_sf"/>
</dbReference>
<sequence>MESTFERHNIVSVVEDITLSVVPYAEYKNLNIIFDTDIEEKYVYCDPDKIERIILNLISNALKFTQPNGTIYVTIKESSSEKILIKVKDTGIGIPKEMLSKVFERYKQLGSTNHQSQGSGIGLSLVKSIVTTHNGSIWVESEVGKGSEFFIELPCDDSINYTSPERTNSNSLTQDYVEKLKVEFSDIYSF</sequence>
<dbReference type="AlphaFoldDB" id="A0A645GST6"/>
<evidence type="ECO:0000259" key="9">
    <source>
        <dbReference type="PROSITE" id="PS50109"/>
    </source>
</evidence>
<name>A0A645GST6_9ZZZZ</name>
<dbReference type="SUPFAM" id="SSF55874">
    <property type="entry name" value="ATPase domain of HSP90 chaperone/DNA topoisomerase II/histidine kinase"/>
    <property type="match status" value="1"/>
</dbReference>
<dbReference type="SMART" id="SM00387">
    <property type="entry name" value="HATPase_c"/>
    <property type="match status" value="1"/>
</dbReference>
<keyword evidence="3" id="KW-0597">Phosphoprotein</keyword>
<evidence type="ECO:0000256" key="8">
    <source>
        <dbReference type="ARBA" id="ARBA00023012"/>
    </source>
</evidence>
<dbReference type="PANTHER" id="PTHR43547:SF2">
    <property type="entry name" value="HYBRID SIGNAL TRANSDUCTION HISTIDINE KINASE C"/>
    <property type="match status" value="1"/>
</dbReference>
<dbReference type="InterPro" id="IPR003594">
    <property type="entry name" value="HATPase_dom"/>
</dbReference>
<reference evidence="10" key="1">
    <citation type="submission" date="2019-08" db="EMBL/GenBank/DDBJ databases">
        <authorList>
            <person name="Kucharzyk K."/>
            <person name="Murdoch R.W."/>
            <person name="Higgins S."/>
            <person name="Loffler F."/>
        </authorList>
    </citation>
    <scope>NUCLEOTIDE SEQUENCE</scope>
</reference>
<evidence type="ECO:0000256" key="6">
    <source>
        <dbReference type="ARBA" id="ARBA00022777"/>
    </source>
</evidence>
<protein>
    <recommendedName>
        <fullName evidence="2">histidine kinase</fullName>
        <ecNumber evidence="2">2.7.13.3</ecNumber>
    </recommendedName>
</protein>
<dbReference type="GO" id="GO:0000155">
    <property type="term" value="F:phosphorelay sensor kinase activity"/>
    <property type="evidence" value="ECO:0007669"/>
    <property type="project" value="TreeGrafter"/>
</dbReference>
<evidence type="ECO:0000256" key="4">
    <source>
        <dbReference type="ARBA" id="ARBA00022679"/>
    </source>
</evidence>
<proteinExistence type="predicted"/>
<comment type="catalytic activity">
    <reaction evidence="1">
        <text>ATP + protein L-histidine = ADP + protein N-phospho-L-histidine.</text>
        <dbReference type="EC" id="2.7.13.3"/>
    </reaction>
</comment>
<organism evidence="10">
    <name type="scientific">bioreactor metagenome</name>
    <dbReference type="NCBI Taxonomy" id="1076179"/>
    <lineage>
        <taxon>unclassified sequences</taxon>
        <taxon>metagenomes</taxon>
        <taxon>ecological metagenomes</taxon>
    </lineage>
</organism>
<dbReference type="Pfam" id="PF02518">
    <property type="entry name" value="HATPase_c"/>
    <property type="match status" value="1"/>
</dbReference>
<dbReference type="Gene3D" id="3.30.565.10">
    <property type="entry name" value="Histidine kinase-like ATPase, C-terminal domain"/>
    <property type="match status" value="1"/>
</dbReference>
<evidence type="ECO:0000313" key="10">
    <source>
        <dbReference type="EMBL" id="MPN29012.1"/>
    </source>
</evidence>
<evidence type="ECO:0000256" key="1">
    <source>
        <dbReference type="ARBA" id="ARBA00000085"/>
    </source>
</evidence>
<evidence type="ECO:0000256" key="3">
    <source>
        <dbReference type="ARBA" id="ARBA00022553"/>
    </source>
</evidence>
<keyword evidence="7" id="KW-0067">ATP-binding</keyword>
<dbReference type="EMBL" id="VSSQ01079509">
    <property type="protein sequence ID" value="MPN29012.1"/>
    <property type="molecule type" value="Genomic_DNA"/>
</dbReference>
<keyword evidence="4 10" id="KW-0808">Transferase</keyword>
<keyword evidence="5" id="KW-0547">Nucleotide-binding</keyword>
<dbReference type="PRINTS" id="PR00344">
    <property type="entry name" value="BCTRLSENSOR"/>
</dbReference>
<dbReference type="GO" id="GO:0005524">
    <property type="term" value="F:ATP binding"/>
    <property type="evidence" value="ECO:0007669"/>
    <property type="project" value="UniProtKB-KW"/>
</dbReference>
<dbReference type="InterPro" id="IPR004358">
    <property type="entry name" value="Sig_transdc_His_kin-like_C"/>
</dbReference>
<keyword evidence="8" id="KW-0902">Two-component regulatory system</keyword>
<gene>
    <name evidence="10" type="primary">sasA_328</name>
    <name evidence="10" type="ORF">SDC9_176460</name>
</gene>
<comment type="caution">
    <text evidence="10">The sequence shown here is derived from an EMBL/GenBank/DDBJ whole genome shotgun (WGS) entry which is preliminary data.</text>
</comment>
<accession>A0A645GST6</accession>
<keyword evidence="6 10" id="KW-0418">Kinase</keyword>
<feature type="domain" description="Histidine kinase" evidence="9">
    <location>
        <begin position="1"/>
        <end position="157"/>
    </location>
</feature>
<dbReference type="EC" id="2.7.13.3" evidence="2"/>
<dbReference type="FunFam" id="3.30.565.10:FF:000037">
    <property type="entry name" value="Hybrid sensor histidine kinase/response regulator"/>
    <property type="match status" value="1"/>
</dbReference>
<evidence type="ECO:0000256" key="7">
    <source>
        <dbReference type="ARBA" id="ARBA00022840"/>
    </source>
</evidence>
<evidence type="ECO:0000256" key="2">
    <source>
        <dbReference type="ARBA" id="ARBA00012438"/>
    </source>
</evidence>